<proteinExistence type="predicted"/>
<evidence type="ECO:0000313" key="3">
    <source>
        <dbReference type="Proteomes" id="UP000034224"/>
    </source>
</evidence>
<evidence type="ECO:0000256" key="1">
    <source>
        <dbReference type="SAM" id="Phobius"/>
    </source>
</evidence>
<organism evidence="2 3">
    <name type="scientific">Candidatus Jorgensenbacteria bacterium GW2011_GWB1_50_10</name>
    <dbReference type="NCBI Taxonomy" id="1618665"/>
    <lineage>
        <taxon>Bacteria</taxon>
        <taxon>Candidatus Joergenseniibacteriota</taxon>
    </lineage>
</organism>
<dbReference type="EMBL" id="LCQK01000001">
    <property type="protein sequence ID" value="KKW15258.1"/>
    <property type="molecule type" value="Genomic_DNA"/>
</dbReference>
<protein>
    <submittedName>
        <fullName evidence="2">Uncharacterized protein</fullName>
    </submittedName>
</protein>
<keyword evidence="1" id="KW-0812">Transmembrane</keyword>
<reference evidence="2 3" key="1">
    <citation type="journal article" date="2015" name="Nature">
        <title>rRNA introns, odd ribosomes, and small enigmatic genomes across a large radiation of phyla.</title>
        <authorList>
            <person name="Brown C.T."/>
            <person name="Hug L.A."/>
            <person name="Thomas B.C."/>
            <person name="Sharon I."/>
            <person name="Castelle C.J."/>
            <person name="Singh A."/>
            <person name="Wilkins M.J."/>
            <person name="Williams K.H."/>
            <person name="Banfield J.F."/>
        </authorList>
    </citation>
    <scope>NUCLEOTIDE SEQUENCE [LARGE SCALE GENOMIC DNA]</scope>
</reference>
<dbReference type="Proteomes" id="UP000034224">
    <property type="component" value="Unassembled WGS sequence"/>
</dbReference>
<comment type="caution">
    <text evidence="2">The sequence shown here is derived from an EMBL/GenBank/DDBJ whole genome shotgun (WGS) entry which is preliminary data.</text>
</comment>
<evidence type="ECO:0000313" key="2">
    <source>
        <dbReference type="EMBL" id="KKW15258.1"/>
    </source>
</evidence>
<gene>
    <name evidence="2" type="ORF">UY55_C0001G0012</name>
</gene>
<accession>A0A0G1W917</accession>
<feature type="transmembrane region" description="Helical" evidence="1">
    <location>
        <begin position="21"/>
        <end position="38"/>
    </location>
</feature>
<name>A0A0G1W917_9BACT</name>
<keyword evidence="1" id="KW-1133">Transmembrane helix</keyword>
<sequence>MPHHSEKVEESRRNLKRAATAVIAVGVTLAIIGLGIWLSREKPKTEPAAQAAAVNPCEAWEKIHPVIAGNAFPLDTARQVGRGGRVRLVVSRTLYVRRGETWVIRLIPADTTGWVKFDPTAPKNWSDPSREIKMCYPDGLCVADAPGKQIKTRGRNVRRFLGDGCVLVRAAS</sequence>
<keyword evidence="1" id="KW-0472">Membrane</keyword>
<dbReference type="AlphaFoldDB" id="A0A0G1W917"/>